<dbReference type="AlphaFoldDB" id="C9KJ87"/>
<sequence>MDEYKILKKKILELSRTIDSQNDALNLAAKEYRNAALCSKCKMEKVCRNVDFPECYISCEDVIKCHWMHDME</sequence>
<gene>
    <name evidence="1" type="ORF">MITSMUL_03084</name>
</gene>
<accession>C9KJ87</accession>
<comment type="caution">
    <text evidence="1">The sequence shown here is derived from an EMBL/GenBank/DDBJ whole genome shotgun (WGS) entry which is preliminary data.</text>
</comment>
<reference evidence="1" key="1">
    <citation type="submission" date="2009-09" db="EMBL/GenBank/DDBJ databases">
        <authorList>
            <person name="Weinstock G."/>
            <person name="Sodergren E."/>
            <person name="Clifton S."/>
            <person name="Fulton L."/>
            <person name="Fulton B."/>
            <person name="Courtney L."/>
            <person name="Fronick C."/>
            <person name="Harrison M."/>
            <person name="Strong C."/>
            <person name="Farmer C."/>
            <person name="Delahaunty K."/>
            <person name="Markovic C."/>
            <person name="Hall O."/>
            <person name="Minx P."/>
            <person name="Tomlinson C."/>
            <person name="Mitreva M."/>
            <person name="Nelson J."/>
            <person name="Hou S."/>
            <person name="Wollam A."/>
            <person name="Pepin K.H."/>
            <person name="Johnson M."/>
            <person name="Bhonagiri V."/>
            <person name="Nash W.E."/>
            <person name="Warren W."/>
            <person name="Chinwalla A."/>
            <person name="Mardis E.R."/>
            <person name="Wilson R.K."/>
        </authorList>
    </citation>
    <scope>NUCLEOTIDE SEQUENCE [LARGE SCALE GENOMIC DNA]</scope>
    <source>
        <strain evidence="1">DSM 20544</strain>
    </source>
</reference>
<dbReference type="Proteomes" id="UP000003671">
    <property type="component" value="Unassembled WGS sequence"/>
</dbReference>
<organism evidence="1 2">
    <name type="scientific">Mitsuokella multacida DSM 20544</name>
    <dbReference type="NCBI Taxonomy" id="500635"/>
    <lineage>
        <taxon>Bacteria</taxon>
        <taxon>Bacillati</taxon>
        <taxon>Bacillota</taxon>
        <taxon>Negativicutes</taxon>
        <taxon>Selenomonadales</taxon>
        <taxon>Selenomonadaceae</taxon>
        <taxon>Mitsuokella</taxon>
    </lineage>
</organism>
<name>C9KJ87_9FIRM</name>
<keyword evidence="2" id="KW-1185">Reference proteome</keyword>
<evidence type="ECO:0000313" key="2">
    <source>
        <dbReference type="Proteomes" id="UP000003671"/>
    </source>
</evidence>
<dbReference type="HOGENOM" id="CLU_2717917_0_0_9"/>
<dbReference type="STRING" id="500635.MITSMUL_03084"/>
<protein>
    <submittedName>
        <fullName evidence="1">Uncharacterized protein</fullName>
    </submittedName>
</protein>
<dbReference type="EMBL" id="ABWK02000001">
    <property type="protein sequence ID" value="EEX69953.1"/>
    <property type="molecule type" value="Genomic_DNA"/>
</dbReference>
<evidence type="ECO:0000313" key="1">
    <source>
        <dbReference type="EMBL" id="EEX69953.1"/>
    </source>
</evidence>
<proteinExistence type="predicted"/>